<feature type="signal peptide" evidence="10">
    <location>
        <begin position="1"/>
        <end position="28"/>
    </location>
</feature>
<dbReference type="InterPro" id="IPR031919">
    <property type="entry name" value="Fucosidase_C"/>
</dbReference>
<dbReference type="GO" id="GO:0005764">
    <property type="term" value="C:lysosome"/>
    <property type="evidence" value="ECO:0007669"/>
    <property type="project" value="TreeGrafter"/>
</dbReference>
<dbReference type="Gene3D" id="2.60.40.1180">
    <property type="entry name" value="Golgi alpha-mannosidase II"/>
    <property type="match status" value="1"/>
</dbReference>
<dbReference type="CTD" id="3772574"/>
<evidence type="ECO:0000256" key="3">
    <source>
        <dbReference type="ARBA" id="ARBA00012662"/>
    </source>
</evidence>
<evidence type="ECO:0000313" key="14">
    <source>
        <dbReference type="Proteomes" id="UP000069272"/>
    </source>
</evidence>
<evidence type="ECO:0000256" key="8">
    <source>
        <dbReference type="ARBA" id="ARBA00074133"/>
    </source>
</evidence>
<dbReference type="GO" id="GO:0016139">
    <property type="term" value="P:glycoside catabolic process"/>
    <property type="evidence" value="ECO:0007669"/>
    <property type="project" value="TreeGrafter"/>
</dbReference>
<organism evidence="13 14">
    <name type="scientific">Anopheles albimanus</name>
    <name type="common">New world malaria mosquito</name>
    <dbReference type="NCBI Taxonomy" id="7167"/>
    <lineage>
        <taxon>Eukaryota</taxon>
        <taxon>Metazoa</taxon>
        <taxon>Ecdysozoa</taxon>
        <taxon>Arthropoda</taxon>
        <taxon>Hexapoda</taxon>
        <taxon>Insecta</taxon>
        <taxon>Pterygota</taxon>
        <taxon>Neoptera</taxon>
        <taxon>Endopterygota</taxon>
        <taxon>Diptera</taxon>
        <taxon>Nematocera</taxon>
        <taxon>Culicoidea</taxon>
        <taxon>Culicidae</taxon>
        <taxon>Anophelinae</taxon>
        <taxon>Anopheles</taxon>
    </lineage>
</organism>
<evidence type="ECO:0000256" key="6">
    <source>
        <dbReference type="ARBA" id="ARBA00023180"/>
    </source>
</evidence>
<comment type="function">
    <text evidence="1">Alpha-L-fucosidase is responsible for hydrolyzing the alpha-1,6-linked fucose joined to the reducing-end N-acetylglucosamine of the carbohydrate moieties of glycoproteins.</text>
</comment>
<keyword evidence="7 10" id="KW-0326">Glycosidase</keyword>
<dbReference type="EC" id="3.2.1.51" evidence="3"/>
<dbReference type="GeneID" id="118463322"/>
<evidence type="ECO:0000256" key="9">
    <source>
        <dbReference type="ARBA" id="ARBA00081661"/>
    </source>
</evidence>
<dbReference type="PANTHER" id="PTHR10030">
    <property type="entry name" value="ALPHA-L-FUCOSIDASE"/>
    <property type="match status" value="1"/>
</dbReference>
<evidence type="ECO:0000259" key="11">
    <source>
        <dbReference type="Pfam" id="PF01120"/>
    </source>
</evidence>
<dbReference type="PIRSF" id="PIRSF001092">
    <property type="entry name" value="Alpha-L-fucosidase"/>
    <property type="match status" value="1"/>
</dbReference>
<evidence type="ECO:0000313" key="13">
    <source>
        <dbReference type="EnsemblMetazoa" id="AALB005502-PA"/>
    </source>
</evidence>
<reference evidence="13" key="2">
    <citation type="submission" date="2022-08" db="UniProtKB">
        <authorList>
            <consortium name="EnsemblMetazoa"/>
        </authorList>
    </citation>
    <scope>IDENTIFICATION</scope>
    <source>
        <strain evidence="13">STECLA/ALBI9_A</strain>
    </source>
</reference>
<evidence type="ECO:0000256" key="1">
    <source>
        <dbReference type="ARBA" id="ARBA00004071"/>
    </source>
</evidence>
<keyword evidence="6" id="KW-0325">Glycoprotein</keyword>
<dbReference type="InterPro" id="IPR017853">
    <property type="entry name" value="GH"/>
</dbReference>
<dbReference type="PRINTS" id="PR00741">
    <property type="entry name" value="GLHYDRLASE29"/>
</dbReference>
<evidence type="ECO:0000259" key="12">
    <source>
        <dbReference type="Pfam" id="PF16757"/>
    </source>
</evidence>
<protein>
    <recommendedName>
        <fullName evidence="8">Putative alpha-L-fucosidase</fullName>
        <ecNumber evidence="3">3.2.1.51</ecNumber>
    </recommendedName>
    <alternativeName>
        <fullName evidence="9">Alpha-L-fucoside fucohydrolase</fullName>
    </alternativeName>
</protein>
<dbReference type="STRING" id="7167.A0A182FG61"/>
<dbReference type="SMART" id="SM00812">
    <property type="entry name" value="Alpha_L_fucos"/>
    <property type="match status" value="1"/>
</dbReference>
<dbReference type="Pfam" id="PF01120">
    <property type="entry name" value="Alpha_L_fucos"/>
    <property type="match status" value="1"/>
</dbReference>
<dbReference type="InterPro" id="IPR000933">
    <property type="entry name" value="Glyco_hydro_29"/>
</dbReference>
<dbReference type="SUPFAM" id="SSF51445">
    <property type="entry name" value="(Trans)glycosidases"/>
    <property type="match status" value="1"/>
</dbReference>
<keyword evidence="14" id="KW-1185">Reference proteome</keyword>
<name>A0A182FG61_ANOAL</name>
<evidence type="ECO:0000256" key="7">
    <source>
        <dbReference type="ARBA" id="ARBA00023295"/>
    </source>
</evidence>
<evidence type="ECO:0000256" key="10">
    <source>
        <dbReference type="PIRNR" id="PIRNR001092"/>
    </source>
</evidence>
<evidence type="ECO:0000256" key="5">
    <source>
        <dbReference type="ARBA" id="ARBA00022801"/>
    </source>
</evidence>
<dbReference type="AlphaFoldDB" id="A0A182FG61"/>
<feature type="domain" description="Glycoside hydrolase family 29 N-terminal" evidence="11">
    <location>
        <begin position="24"/>
        <end position="365"/>
    </location>
</feature>
<dbReference type="KEGG" id="aali:118463322"/>
<dbReference type="InterPro" id="IPR057739">
    <property type="entry name" value="Glyco_hydro_29_N"/>
</dbReference>
<dbReference type="InterPro" id="IPR016286">
    <property type="entry name" value="FUC_metazoa-typ"/>
</dbReference>
<dbReference type="Pfam" id="PF16757">
    <property type="entry name" value="Fucosidase_C"/>
    <property type="match status" value="1"/>
</dbReference>
<dbReference type="InterPro" id="IPR013780">
    <property type="entry name" value="Glyco_hydro_b"/>
</dbReference>
<feature type="domain" description="Alpha-L-fucosidase C-terminal" evidence="12">
    <location>
        <begin position="376"/>
        <end position="475"/>
    </location>
</feature>
<feature type="chain" id="PRO_5036530411" description="Putative alpha-L-fucosidase" evidence="10">
    <location>
        <begin position="29"/>
        <end position="481"/>
    </location>
</feature>
<dbReference type="VEuPathDB" id="VectorBase:AALB20_032767"/>
<dbReference type="GO" id="GO:0004560">
    <property type="term" value="F:alpha-L-fucosidase activity"/>
    <property type="evidence" value="ECO:0007669"/>
    <property type="project" value="UniProtKB-EC"/>
</dbReference>
<keyword evidence="5 10" id="KW-0378">Hydrolase</keyword>
<dbReference type="OrthoDB" id="6039950at2759"/>
<dbReference type="FunFam" id="3.20.20.80:FF:000027">
    <property type="entry name" value="Alpha-L-fucosidase"/>
    <property type="match status" value="1"/>
</dbReference>
<accession>A0A182FG61</accession>
<dbReference type="Gene3D" id="3.20.20.80">
    <property type="entry name" value="Glycosidases"/>
    <property type="match status" value="1"/>
</dbReference>
<reference evidence="13 14" key="1">
    <citation type="journal article" date="2017" name="G3 (Bethesda)">
        <title>The Physical Genome Mapping of Anopheles albimanus Corrected Scaffold Misassemblies and Identified Interarm Rearrangements in Genus Anopheles.</title>
        <authorList>
            <person name="Artemov G.N."/>
            <person name="Peery A.N."/>
            <person name="Jiang X."/>
            <person name="Tu Z."/>
            <person name="Stegniy V.N."/>
            <person name="Sharakhova M.V."/>
            <person name="Sharakhov I.V."/>
        </authorList>
    </citation>
    <scope>NUCLEOTIDE SEQUENCE [LARGE SCALE GENOMIC DNA]</scope>
    <source>
        <strain evidence="13 14">ALBI9_A</strain>
    </source>
</reference>
<comment type="similarity">
    <text evidence="2 10">Belongs to the glycosyl hydrolase 29 family.</text>
</comment>
<evidence type="ECO:0000256" key="4">
    <source>
        <dbReference type="ARBA" id="ARBA00022729"/>
    </source>
</evidence>
<proteinExistence type="inferred from homology"/>
<dbReference type="EnsemblMetazoa" id="AALB005502-RA">
    <property type="protein sequence ID" value="AALB005502-PA"/>
    <property type="gene ID" value="AALB005502"/>
</dbReference>
<keyword evidence="4 10" id="KW-0732">Signal</keyword>
<dbReference type="VEuPathDB" id="VectorBase:AALB005502"/>
<dbReference type="PANTHER" id="PTHR10030:SF37">
    <property type="entry name" value="ALPHA-L-FUCOSIDASE-RELATED"/>
    <property type="match status" value="1"/>
</dbReference>
<evidence type="ECO:0000256" key="2">
    <source>
        <dbReference type="ARBA" id="ARBA00007951"/>
    </source>
</evidence>
<dbReference type="GO" id="GO:0006004">
    <property type="term" value="P:fucose metabolic process"/>
    <property type="evidence" value="ECO:0007669"/>
    <property type="project" value="InterPro"/>
</dbReference>
<sequence length="481" mass="55258">MSFERLCYVMRALLALLLLLVCLSSGASQAPGKYEPTWESLDARPLPRWYDDAKVGIFIHWGVYAVPSFGSEWFWINWQGSKTASYVQFMRDNYKPGFTYQDFASDFTAELFNATEWADLFARSGARYVVLTSKHHEGYTLWPSQHAFGWNAVDVGPHRDIVGELASAIRNNTGLTFGVYYSLFEWFNRLYTDDKLHAFLKHEYVDQKVWPELKQLITTYRPEVLWSDGDWEAPDGYWRAKEFFTWLYNDSPVRDTIVTNDRWGMGTLCLHGDFHTCSDRYNPGVLQRHKWENALTIDRQSWGHRANARLEDFLTSGELIGELVTTVSCGGNVLINVGPTKAGTIDPIFAERLVDMGRWLKVNGEAIYKSQPWTYQNDTLTGSVWYTTAKPPRSRSPSAHFATVYAIVLEYPYKTNSVLLGAFSNQVTKIVQITMLGYATQLKWKPSADGIVVEFPVKNEIDRLKLHHAWTLKITLTSRWP</sequence>
<dbReference type="Proteomes" id="UP000069272">
    <property type="component" value="Chromosome 3L"/>
</dbReference>
<dbReference type="RefSeq" id="XP_035785706.1">
    <property type="nucleotide sequence ID" value="XM_035929813.1"/>
</dbReference>